<feature type="region of interest" description="Disordered" evidence="1">
    <location>
        <begin position="1"/>
        <end position="20"/>
    </location>
</feature>
<sequence length="50" mass="5202">MYGYRVKGSRGSQMKSDANDGVGSLGVVIRSLQGSIASGEAEPAGARHHR</sequence>
<dbReference type="EMBL" id="JBGMDY010000007">
    <property type="protein sequence ID" value="KAL2328369.1"/>
    <property type="molecule type" value="Genomic_DNA"/>
</dbReference>
<name>A0ABD1LXW7_9FABA</name>
<comment type="caution">
    <text evidence="2">The sequence shown here is derived from an EMBL/GenBank/DDBJ whole genome shotgun (WGS) entry which is preliminary data.</text>
</comment>
<evidence type="ECO:0000313" key="2">
    <source>
        <dbReference type="EMBL" id="KAL2328369.1"/>
    </source>
</evidence>
<reference evidence="2 3" key="1">
    <citation type="submission" date="2024-08" db="EMBL/GenBank/DDBJ databases">
        <title>Insights into the chromosomal genome structure of Flemingia macrophylla.</title>
        <authorList>
            <person name="Ding Y."/>
            <person name="Zhao Y."/>
            <person name="Bi W."/>
            <person name="Wu M."/>
            <person name="Zhao G."/>
            <person name="Gong Y."/>
            <person name="Li W."/>
            <person name="Zhang P."/>
        </authorList>
    </citation>
    <scope>NUCLEOTIDE SEQUENCE [LARGE SCALE GENOMIC DNA]</scope>
    <source>
        <strain evidence="2">DYQJB</strain>
        <tissue evidence="2">Leaf</tissue>
    </source>
</reference>
<organism evidence="2 3">
    <name type="scientific">Flemingia macrophylla</name>
    <dbReference type="NCBI Taxonomy" id="520843"/>
    <lineage>
        <taxon>Eukaryota</taxon>
        <taxon>Viridiplantae</taxon>
        <taxon>Streptophyta</taxon>
        <taxon>Embryophyta</taxon>
        <taxon>Tracheophyta</taxon>
        <taxon>Spermatophyta</taxon>
        <taxon>Magnoliopsida</taxon>
        <taxon>eudicotyledons</taxon>
        <taxon>Gunneridae</taxon>
        <taxon>Pentapetalae</taxon>
        <taxon>rosids</taxon>
        <taxon>fabids</taxon>
        <taxon>Fabales</taxon>
        <taxon>Fabaceae</taxon>
        <taxon>Papilionoideae</taxon>
        <taxon>50 kb inversion clade</taxon>
        <taxon>NPAAA clade</taxon>
        <taxon>indigoferoid/millettioid clade</taxon>
        <taxon>Phaseoleae</taxon>
        <taxon>Flemingia</taxon>
    </lineage>
</organism>
<protein>
    <submittedName>
        <fullName evidence="2">Uncharacterized protein</fullName>
    </submittedName>
</protein>
<accession>A0ABD1LXW7</accession>
<evidence type="ECO:0000256" key="1">
    <source>
        <dbReference type="SAM" id="MobiDB-lite"/>
    </source>
</evidence>
<keyword evidence="3" id="KW-1185">Reference proteome</keyword>
<dbReference type="Proteomes" id="UP001603857">
    <property type="component" value="Unassembled WGS sequence"/>
</dbReference>
<proteinExistence type="predicted"/>
<dbReference type="AlphaFoldDB" id="A0ABD1LXW7"/>
<evidence type="ECO:0000313" key="3">
    <source>
        <dbReference type="Proteomes" id="UP001603857"/>
    </source>
</evidence>
<gene>
    <name evidence="2" type="ORF">Fmac_021796</name>
</gene>